<dbReference type="AlphaFoldDB" id="A0A3E0M448"/>
<evidence type="ECO:0000313" key="2">
    <source>
        <dbReference type="Proteomes" id="UP000257002"/>
    </source>
</evidence>
<sequence length="112" mass="12730">MKLPPLNETSMSLILPTELLQTVQMTEAQMLTEIAIMLYQQQRLQFEQAAELTGMALDDFYQLLVSRNILTPSTDPDDEPKELILTSLRISLQQAKEGKVHPISELWDGIDD</sequence>
<dbReference type="EMBL" id="QQWD01000005">
    <property type="protein sequence ID" value="REJ54494.1"/>
    <property type="molecule type" value="Genomic_DNA"/>
</dbReference>
<organism evidence="1 2">
    <name type="scientific">Microcystis wesenbergii TW10</name>
    <dbReference type="NCBI Taxonomy" id="2060474"/>
    <lineage>
        <taxon>Bacteria</taxon>
        <taxon>Bacillati</taxon>
        <taxon>Cyanobacteriota</taxon>
        <taxon>Cyanophyceae</taxon>
        <taxon>Oscillatoriophycideae</taxon>
        <taxon>Chroococcales</taxon>
        <taxon>Microcystaceae</taxon>
        <taxon>Microcystis</taxon>
    </lineage>
</organism>
<gene>
    <name evidence="1" type="ORF">DWQ51_05965</name>
</gene>
<dbReference type="InterPro" id="IPR005368">
    <property type="entry name" value="UPF0175"/>
</dbReference>
<dbReference type="Pfam" id="PF03683">
    <property type="entry name" value="UPF0175"/>
    <property type="match status" value="1"/>
</dbReference>
<reference evidence="1 2" key="1">
    <citation type="submission" date="2017-10" db="EMBL/GenBank/DDBJ databases">
        <title>A large-scale comparative metagenomic study reveals the eutrophication-driven functional interactions in six Microcystis-epibionts communities.</title>
        <authorList>
            <person name="Li Q."/>
            <person name="Lin F."/>
        </authorList>
    </citation>
    <scope>NUCLEOTIDE SEQUENCE [LARGE SCALE GENOMIC DNA]</scope>
    <source>
        <strain evidence="1">TW10</strain>
    </source>
</reference>
<accession>A0A3E0M448</accession>
<comment type="caution">
    <text evidence="1">The sequence shown here is derived from an EMBL/GenBank/DDBJ whole genome shotgun (WGS) entry which is preliminary data.</text>
</comment>
<name>A0A3E0M448_9CHRO</name>
<proteinExistence type="predicted"/>
<evidence type="ECO:0000313" key="1">
    <source>
        <dbReference type="EMBL" id="REJ54494.1"/>
    </source>
</evidence>
<dbReference type="Proteomes" id="UP000257002">
    <property type="component" value="Unassembled WGS sequence"/>
</dbReference>
<protein>
    <submittedName>
        <fullName evidence="1">Uncharacterized protein</fullName>
    </submittedName>
</protein>